<dbReference type="PROSITE" id="PS50896">
    <property type="entry name" value="LISH"/>
    <property type="match status" value="1"/>
</dbReference>
<dbReference type="SMART" id="SM00668">
    <property type="entry name" value="CTLH"/>
    <property type="match status" value="1"/>
</dbReference>
<accession>A0A0C4CSF0</accession>
<feature type="compositionally biased region" description="Gly residues" evidence="2">
    <location>
        <begin position="123"/>
        <end position="133"/>
    </location>
</feature>
<dbReference type="Gene3D" id="2.60.120.920">
    <property type="match status" value="1"/>
</dbReference>
<reference evidence="7" key="4">
    <citation type="journal article" date="2015" name="G3 (Bethesda)">
        <title>Genome sequences of three phytopathogenic species of the Magnaporthaceae family of fungi.</title>
        <authorList>
            <person name="Okagaki L.H."/>
            <person name="Nunes C.C."/>
            <person name="Sailsbery J."/>
            <person name="Clay B."/>
            <person name="Brown D."/>
            <person name="John T."/>
            <person name="Oh Y."/>
            <person name="Young N."/>
            <person name="Fitzgerald M."/>
            <person name="Haas B.J."/>
            <person name="Zeng Q."/>
            <person name="Young S."/>
            <person name="Adiconis X."/>
            <person name="Fan L."/>
            <person name="Levin J.Z."/>
            <person name="Mitchell T.K."/>
            <person name="Okubara P.A."/>
            <person name="Farman M.L."/>
            <person name="Kohn L.M."/>
            <person name="Birren B."/>
            <person name="Ma L.-J."/>
            <person name="Dean R.A."/>
        </authorList>
    </citation>
    <scope>NUCLEOTIDE SEQUENCE</scope>
    <source>
        <strain evidence="7">ATCC 64411 / 73-15</strain>
    </source>
</reference>
<evidence type="ECO:0000313" key="5">
    <source>
        <dbReference type="EMBL" id="KLU86429.1"/>
    </source>
</evidence>
<dbReference type="InterPro" id="IPR013320">
    <property type="entry name" value="ConA-like_dom_sf"/>
</dbReference>
<evidence type="ECO:0000313" key="6">
    <source>
        <dbReference type="EMBL" id="KLU86430.1"/>
    </source>
</evidence>
<feature type="region of interest" description="Disordered" evidence="2">
    <location>
        <begin position="1"/>
        <end position="30"/>
    </location>
</feature>
<dbReference type="SMART" id="SM00667">
    <property type="entry name" value="LisH"/>
    <property type="match status" value="1"/>
</dbReference>
<dbReference type="InterPro" id="IPR013144">
    <property type="entry name" value="CRA_dom"/>
</dbReference>
<dbReference type="STRING" id="644358.A0A0C4CSF0"/>
<dbReference type="EMBL" id="GL876969">
    <property type="protein sequence ID" value="KLU86430.1"/>
    <property type="molecule type" value="Genomic_DNA"/>
</dbReference>
<evidence type="ECO:0000256" key="2">
    <source>
        <dbReference type="SAM" id="MobiDB-lite"/>
    </source>
</evidence>
<dbReference type="OrthoDB" id="25503at2759"/>
<reference evidence="8" key="2">
    <citation type="submission" date="2010-05" db="EMBL/GenBank/DDBJ databases">
        <title>The genome sequence of Magnaporthe poae strain ATCC 64411.</title>
        <authorList>
            <person name="Ma L.-J."/>
            <person name="Dead R."/>
            <person name="Young S."/>
            <person name="Zeng Q."/>
            <person name="Koehrsen M."/>
            <person name="Alvarado L."/>
            <person name="Berlin A."/>
            <person name="Chapman S.B."/>
            <person name="Chen Z."/>
            <person name="Freedman E."/>
            <person name="Gellesch M."/>
            <person name="Goldberg J."/>
            <person name="Griggs A."/>
            <person name="Gujja S."/>
            <person name="Heilman E.R."/>
            <person name="Heiman D."/>
            <person name="Hepburn T."/>
            <person name="Howarth C."/>
            <person name="Jen D."/>
            <person name="Larson L."/>
            <person name="Mehta T."/>
            <person name="Neiman D."/>
            <person name="Pearson M."/>
            <person name="Roberts A."/>
            <person name="Saif S."/>
            <person name="Shea T."/>
            <person name="Shenoy N."/>
            <person name="Sisk P."/>
            <person name="Stolte C."/>
            <person name="Sykes S."/>
            <person name="Walk T."/>
            <person name="White J."/>
            <person name="Yandava C."/>
            <person name="Haas B."/>
            <person name="Nusbaum C."/>
            <person name="Birren B."/>
        </authorList>
    </citation>
    <scope>NUCLEOTIDE SEQUENCE [LARGE SCALE GENOMIC DNA]</scope>
    <source>
        <strain evidence="8">ATCC 64411 / 73-15</strain>
    </source>
</reference>
<dbReference type="InterPro" id="IPR003877">
    <property type="entry name" value="SPRY_dom"/>
</dbReference>
<feature type="domain" description="CTLH" evidence="4">
    <location>
        <begin position="429"/>
        <end position="486"/>
    </location>
</feature>
<feature type="compositionally biased region" description="Gly residues" evidence="2">
    <location>
        <begin position="84"/>
        <end position="96"/>
    </location>
</feature>
<feature type="domain" description="B30.2/SPRY" evidence="3">
    <location>
        <begin position="150"/>
        <end position="343"/>
    </location>
</feature>
<evidence type="ECO:0000313" key="7">
    <source>
        <dbReference type="EnsemblFungi" id="MAPG_05443T0"/>
    </source>
</evidence>
<dbReference type="PROSITE" id="PS50897">
    <property type="entry name" value="CTLH"/>
    <property type="match status" value="1"/>
</dbReference>
<dbReference type="InterPro" id="IPR006595">
    <property type="entry name" value="CTLH_C"/>
</dbReference>
<dbReference type="InterPro" id="IPR006594">
    <property type="entry name" value="LisH"/>
</dbReference>
<dbReference type="Pfam" id="PF10607">
    <property type="entry name" value="CTLH"/>
    <property type="match status" value="1"/>
</dbReference>
<dbReference type="InterPro" id="IPR043136">
    <property type="entry name" value="B30.2/SPRY_sf"/>
</dbReference>
<dbReference type="PROSITE" id="PS50188">
    <property type="entry name" value="B302_SPRY"/>
    <property type="match status" value="1"/>
</dbReference>
<dbReference type="SMART" id="SM00449">
    <property type="entry name" value="SPRY"/>
    <property type="match status" value="1"/>
</dbReference>
<dbReference type="EMBL" id="GL876969">
    <property type="protein sequence ID" value="KLU86429.1"/>
    <property type="molecule type" value="Genomic_DNA"/>
</dbReference>
<dbReference type="Pfam" id="PF00622">
    <property type="entry name" value="SPRY"/>
    <property type="match status" value="1"/>
</dbReference>
<dbReference type="AlphaFoldDB" id="A0A0C4CSF0"/>
<dbReference type="SMART" id="SM00757">
    <property type="entry name" value="CRA"/>
    <property type="match status" value="1"/>
</dbReference>
<dbReference type="SUPFAM" id="SSF49899">
    <property type="entry name" value="Concanavalin A-like lectins/glucanases"/>
    <property type="match status" value="1"/>
</dbReference>
<dbReference type="Proteomes" id="UP000011715">
    <property type="component" value="Unassembled WGS sequence"/>
</dbReference>
<evidence type="ECO:0000259" key="4">
    <source>
        <dbReference type="PROSITE" id="PS50897"/>
    </source>
</evidence>
<evidence type="ECO:0000256" key="1">
    <source>
        <dbReference type="ARBA" id="ARBA00002343"/>
    </source>
</evidence>
<dbReference type="InterPro" id="IPR050618">
    <property type="entry name" value="Ubq-SigPath_Reg"/>
</dbReference>
<comment type="function">
    <text evidence="1">Involved in the proteasome-dependent degradation of fructose-1,6-bisphosphatase.</text>
</comment>
<protein>
    <submittedName>
        <fullName evidence="5 6">RanBPM</fullName>
    </submittedName>
</protein>
<name>A0A0C4CSF0_MAGP6</name>
<dbReference type="CDD" id="cd12909">
    <property type="entry name" value="SPRY_RanBP9_10"/>
    <property type="match status" value="1"/>
</dbReference>
<keyword evidence="8" id="KW-1185">Reference proteome</keyword>
<evidence type="ECO:0000259" key="3">
    <source>
        <dbReference type="PROSITE" id="PS50188"/>
    </source>
</evidence>
<sequence length="653" mass="70264">MTNPYQRGGSGSGSGSASFLPDTSLHFGPRRSSYATVATTGPIPRLSGFAHLLNPVGASDSYDPPDYPPSSRADMDGPSSSRNGAGGPGAAAGGDHGMPQNGTGAPAVSSHHHHHAAQHGMAGVSGGSSGGAGISAAKLAAASHRGVAFDVSEKLPGSLEGSAPVTPLPTKWNKDDKFGGLEVLADGLEVKLSGPKSSSDRERDHEACSIRADHYMPHECGIYYYEVTILASKRDETTIGIGFATKHTSMARAPGWEQESWGYHGDDGRSFAAQNGGRDYGPKFSIGDVIGCGVNFKTGSAFYTKNGQFIAVAFRDIKGKLYPSVGLKKSGDHIRANFGQTPFVFAIDAMVEKERKRIQSEIDATSTTSLAPTLDETGLIQQLVLQFLQHDGYVDTARAFAEEIRSQKQALSLDPVEQAEGLNITDDQDANNRQRIRRAILEGDIDRALWYTNKHYPQVLEANEPVYFRLKCRKFIEMIRKEAELNLLAEKRIGASNGIEAHDMDLDEGGAAAWGDHMDTEDGYNNNAASATSDGRDLLNLAIVYGQTLQAEYKDDPRREVKKTLEDIFALVAYTNPLKAKEVAHLLDRKGRAAVAEELNSAILLSLGKSERAALENLWAQTTVLLEELRQEGGPGAFVTIQGVVDQIPNRQI</sequence>
<proteinExistence type="predicted"/>
<dbReference type="OMA" id="LPTRWNK"/>
<gene>
    <name evidence="5" type="ORF">MAPG_05443</name>
</gene>
<dbReference type="EMBL" id="ADBL01001295">
    <property type="status" value="NOT_ANNOTATED_CDS"/>
    <property type="molecule type" value="Genomic_DNA"/>
</dbReference>
<dbReference type="InterPro" id="IPR001870">
    <property type="entry name" value="B30.2/SPRY"/>
</dbReference>
<dbReference type="InterPro" id="IPR035782">
    <property type="entry name" value="SPRY_RanBP9/10"/>
</dbReference>
<reference evidence="7" key="5">
    <citation type="submission" date="2015-06" db="UniProtKB">
        <authorList>
            <consortium name="EnsemblFungi"/>
        </authorList>
    </citation>
    <scope>IDENTIFICATION</scope>
    <source>
        <strain evidence="7">ATCC 64411</strain>
    </source>
</reference>
<dbReference type="eggNOG" id="KOG1477">
    <property type="taxonomic scope" value="Eukaryota"/>
</dbReference>
<dbReference type="EMBL" id="ADBL01001294">
    <property type="status" value="NOT_ANNOTATED_CDS"/>
    <property type="molecule type" value="Genomic_DNA"/>
</dbReference>
<evidence type="ECO:0000313" key="8">
    <source>
        <dbReference type="Proteomes" id="UP000011715"/>
    </source>
</evidence>
<dbReference type="EnsemblFungi" id="MAPG_05443T0">
    <property type="protein sequence ID" value="MAPG_05443T0"/>
    <property type="gene ID" value="MAPG_05443"/>
</dbReference>
<dbReference type="Pfam" id="PF08513">
    <property type="entry name" value="LisH"/>
    <property type="match status" value="1"/>
</dbReference>
<organism evidence="7 8">
    <name type="scientific">Magnaporthiopsis poae (strain ATCC 64411 / 73-15)</name>
    <name type="common">Kentucky bluegrass fungus</name>
    <name type="synonym">Magnaporthe poae</name>
    <dbReference type="NCBI Taxonomy" id="644358"/>
    <lineage>
        <taxon>Eukaryota</taxon>
        <taxon>Fungi</taxon>
        <taxon>Dikarya</taxon>
        <taxon>Ascomycota</taxon>
        <taxon>Pezizomycotina</taxon>
        <taxon>Sordariomycetes</taxon>
        <taxon>Sordariomycetidae</taxon>
        <taxon>Magnaporthales</taxon>
        <taxon>Magnaporthaceae</taxon>
        <taxon>Magnaporthiopsis</taxon>
    </lineage>
</organism>
<dbReference type="EnsemblFungi" id="MAPG_05443T1">
    <property type="protein sequence ID" value="MAPG_05443T1"/>
    <property type="gene ID" value="MAPG_05443"/>
</dbReference>
<reference evidence="5" key="1">
    <citation type="submission" date="2010-05" db="EMBL/GenBank/DDBJ databases">
        <title>The Genome Sequence of Magnaporthe poae strain ATCC 64411.</title>
        <authorList>
            <consortium name="The Broad Institute Genome Sequencing Platform"/>
            <consortium name="Broad Institute Genome Sequencing Center for Infectious Disease"/>
            <person name="Ma L.-J."/>
            <person name="Dead R."/>
            <person name="Young S."/>
            <person name="Zeng Q."/>
            <person name="Koehrsen M."/>
            <person name="Alvarado L."/>
            <person name="Berlin A."/>
            <person name="Chapman S.B."/>
            <person name="Chen Z."/>
            <person name="Freedman E."/>
            <person name="Gellesch M."/>
            <person name="Goldberg J."/>
            <person name="Griggs A."/>
            <person name="Gujja S."/>
            <person name="Heilman E.R."/>
            <person name="Heiman D."/>
            <person name="Hepburn T."/>
            <person name="Howarth C."/>
            <person name="Jen D."/>
            <person name="Larson L."/>
            <person name="Mehta T."/>
            <person name="Neiman D."/>
            <person name="Pearson M."/>
            <person name="Roberts A."/>
            <person name="Saif S."/>
            <person name="Shea T."/>
            <person name="Shenoy N."/>
            <person name="Sisk P."/>
            <person name="Stolte C."/>
            <person name="Sykes S."/>
            <person name="Walk T."/>
            <person name="White J."/>
            <person name="Yandava C."/>
            <person name="Haas B."/>
            <person name="Nusbaum C."/>
            <person name="Birren B."/>
        </authorList>
    </citation>
    <scope>NUCLEOTIDE SEQUENCE</scope>
    <source>
        <strain evidence="5">ATCC 64411</strain>
    </source>
</reference>
<dbReference type="VEuPathDB" id="FungiDB:MAPG_05443"/>
<reference evidence="5" key="3">
    <citation type="submission" date="2011-03" db="EMBL/GenBank/DDBJ databases">
        <title>Annotation of Magnaporthe poae ATCC 64411.</title>
        <authorList>
            <person name="Ma L.-J."/>
            <person name="Dead R."/>
            <person name="Young S.K."/>
            <person name="Zeng Q."/>
            <person name="Gargeya S."/>
            <person name="Fitzgerald M."/>
            <person name="Haas B."/>
            <person name="Abouelleil A."/>
            <person name="Alvarado L."/>
            <person name="Arachchi H.M."/>
            <person name="Berlin A."/>
            <person name="Brown A."/>
            <person name="Chapman S.B."/>
            <person name="Chen Z."/>
            <person name="Dunbar C."/>
            <person name="Freedman E."/>
            <person name="Gearin G."/>
            <person name="Gellesch M."/>
            <person name="Goldberg J."/>
            <person name="Griggs A."/>
            <person name="Gujja S."/>
            <person name="Heiman D."/>
            <person name="Howarth C."/>
            <person name="Larson L."/>
            <person name="Lui A."/>
            <person name="MacDonald P.J.P."/>
            <person name="Mehta T."/>
            <person name="Montmayeur A."/>
            <person name="Murphy C."/>
            <person name="Neiman D."/>
            <person name="Pearson M."/>
            <person name="Priest M."/>
            <person name="Roberts A."/>
            <person name="Saif S."/>
            <person name="Shea T."/>
            <person name="Shenoy N."/>
            <person name="Sisk P."/>
            <person name="Stolte C."/>
            <person name="Sykes S."/>
            <person name="Yandava C."/>
            <person name="Wortman J."/>
            <person name="Nusbaum C."/>
            <person name="Birren B."/>
        </authorList>
    </citation>
    <scope>NUCLEOTIDE SEQUENCE</scope>
    <source>
        <strain evidence="5">ATCC 64411</strain>
    </source>
</reference>
<dbReference type="InterPro" id="IPR024964">
    <property type="entry name" value="CTLH/CRA"/>
</dbReference>
<dbReference type="PANTHER" id="PTHR12864">
    <property type="entry name" value="RAN BINDING PROTEIN 9-RELATED"/>
    <property type="match status" value="1"/>
</dbReference>
<feature type="region of interest" description="Disordered" evidence="2">
    <location>
        <begin position="45"/>
        <end position="133"/>
    </location>
</feature>